<dbReference type="RefSeq" id="WP_394827942.1">
    <property type="nucleotide sequence ID" value="NZ_CP089984.1"/>
</dbReference>
<evidence type="ECO:0000256" key="2">
    <source>
        <dbReference type="ARBA" id="ARBA00023125"/>
    </source>
</evidence>
<dbReference type="SUPFAM" id="SSF46785">
    <property type="entry name" value="Winged helix' DNA-binding domain"/>
    <property type="match status" value="1"/>
</dbReference>
<proteinExistence type="predicted"/>
<evidence type="ECO:0000256" key="1">
    <source>
        <dbReference type="ARBA" id="ARBA00023015"/>
    </source>
</evidence>
<keyword evidence="2" id="KW-0238">DNA-binding</keyword>
<protein>
    <submittedName>
        <fullName evidence="6">MarR family winged helix-turn-helix transcriptional regulator</fullName>
    </submittedName>
</protein>
<keyword evidence="7" id="KW-1185">Reference proteome</keyword>
<evidence type="ECO:0000313" key="7">
    <source>
        <dbReference type="Proteomes" id="UP001370348"/>
    </source>
</evidence>
<dbReference type="Pfam" id="PF12802">
    <property type="entry name" value="MarR_2"/>
    <property type="match status" value="1"/>
</dbReference>
<dbReference type="Proteomes" id="UP001370348">
    <property type="component" value="Chromosome"/>
</dbReference>
<sequence length="173" mass="19189">MSARGKAPAPSDPIAFIETFGALWRCLMSVSDETYEAEKLWSLQAYFLRYIGGHRGISQADLARATGTAPTLTGRLLQTLLERGLVRRTRSKEDRREYVLGLSVSGQRTRVRVDAARARFASRVVGVLDERDLRDFYRIAKKLFDAFGGHSAEQTGAGEPSTPSRHPSEDPCS</sequence>
<dbReference type="PROSITE" id="PS01117">
    <property type="entry name" value="HTH_MARR_1"/>
    <property type="match status" value="1"/>
</dbReference>
<dbReference type="InterPro" id="IPR036390">
    <property type="entry name" value="WH_DNA-bd_sf"/>
</dbReference>
<accession>A0ABZ2M708</accession>
<dbReference type="PANTHER" id="PTHR42756">
    <property type="entry name" value="TRANSCRIPTIONAL REGULATOR, MARR"/>
    <property type="match status" value="1"/>
</dbReference>
<name>A0ABZ2M708_9BACT</name>
<dbReference type="InterPro" id="IPR023187">
    <property type="entry name" value="Tscrpt_reg_MarR-type_CS"/>
</dbReference>
<evidence type="ECO:0000256" key="4">
    <source>
        <dbReference type="SAM" id="MobiDB-lite"/>
    </source>
</evidence>
<reference evidence="6 7" key="1">
    <citation type="submission" date="2021-12" db="EMBL/GenBank/DDBJ databases">
        <title>Discovery of the Pendulisporaceae a myxobacterial family with distinct sporulation behavior and unique specialized metabolism.</title>
        <authorList>
            <person name="Garcia R."/>
            <person name="Popoff A."/>
            <person name="Bader C.D."/>
            <person name="Loehr J."/>
            <person name="Walesch S."/>
            <person name="Walt C."/>
            <person name="Boldt J."/>
            <person name="Bunk B."/>
            <person name="Haeckl F.J.F.P.J."/>
            <person name="Gunesch A.P."/>
            <person name="Birkelbach J."/>
            <person name="Nuebel U."/>
            <person name="Pietschmann T."/>
            <person name="Bach T."/>
            <person name="Mueller R."/>
        </authorList>
    </citation>
    <scope>NUCLEOTIDE SEQUENCE [LARGE SCALE GENOMIC DNA]</scope>
    <source>
        <strain evidence="6 7">MSr11954</strain>
    </source>
</reference>
<gene>
    <name evidence="6" type="ORF">LZC94_13675</name>
</gene>
<dbReference type="PROSITE" id="PS50995">
    <property type="entry name" value="HTH_MARR_2"/>
    <property type="match status" value="1"/>
</dbReference>
<evidence type="ECO:0000259" key="5">
    <source>
        <dbReference type="PROSITE" id="PS50995"/>
    </source>
</evidence>
<feature type="region of interest" description="Disordered" evidence="4">
    <location>
        <begin position="150"/>
        <end position="173"/>
    </location>
</feature>
<evidence type="ECO:0000313" key="6">
    <source>
        <dbReference type="EMBL" id="WXB18299.1"/>
    </source>
</evidence>
<keyword evidence="1" id="KW-0805">Transcription regulation</keyword>
<evidence type="ECO:0000256" key="3">
    <source>
        <dbReference type="ARBA" id="ARBA00023163"/>
    </source>
</evidence>
<dbReference type="PANTHER" id="PTHR42756:SF1">
    <property type="entry name" value="TRANSCRIPTIONAL REPRESSOR OF EMRAB OPERON"/>
    <property type="match status" value="1"/>
</dbReference>
<organism evidence="6 7">
    <name type="scientific">Pendulispora albinea</name>
    <dbReference type="NCBI Taxonomy" id="2741071"/>
    <lineage>
        <taxon>Bacteria</taxon>
        <taxon>Pseudomonadati</taxon>
        <taxon>Myxococcota</taxon>
        <taxon>Myxococcia</taxon>
        <taxon>Myxococcales</taxon>
        <taxon>Sorangiineae</taxon>
        <taxon>Pendulisporaceae</taxon>
        <taxon>Pendulispora</taxon>
    </lineage>
</organism>
<dbReference type="InterPro" id="IPR036388">
    <property type="entry name" value="WH-like_DNA-bd_sf"/>
</dbReference>
<feature type="domain" description="HTH marR-type" evidence="5">
    <location>
        <begin position="1"/>
        <end position="145"/>
    </location>
</feature>
<keyword evidence="3" id="KW-0804">Transcription</keyword>
<dbReference type="InterPro" id="IPR000835">
    <property type="entry name" value="HTH_MarR-typ"/>
</dbReference>
<dbReference type="EMBL" id="CP089984">
    <property type="protein sequence ID" value="WXB18299.1"/>
    <property type="molecule type" value="Genomic_DNA"/>
</dbReference>
<dbReference type="Gene3D" id="1.10.10.10">
    <property type="entry name" value="Winged helix-like DNA-binding domain superfamily/Winged helix DNA-binding domain"/>
    <property type="match status" value="1"/>
</dbReference>
<dbReference type="SMART" id="SM00347">
    <property type="entry name" value="HTH_MARR"/>
    <property type="match status" value="1"/>
</dbReference>